<dbReference type="RefSeq" id="WP_013504677.1">
    <property type="nucleotide sequence ID" value="NC_014836.1"/>
</dbReference>
<evidence type="ECO:0000256" key="1">
    <source>
        <dbReference type="ARBA" id="ARBA00004429"/>
    </source>
</evidence>
<proteinExistence type="predicted"/>
<reference evidence="9 10" key="1">
    <citation type="submission" date="2010-12" db="EMBL/GenBank/DDBJ databases">
        <title>Complete sequence of Desulfurispirillum indicum S5.</title>
        <authorList>
            <consortium name="US DOE Joint Genome Institute"/>
            <person name="Lucas S."/>
            <person name="Copeland A."/>
            <person name="Lapidus A."/>
            <person name="Cheng J.-F."/>
            <person name="Goodwin L."/>
            <person name="Pitluck S."/>
            <person name="Chertkov O."/>
            <person name="Held B."/>
            <person name="Detter J.C."/>
            <person name="Han C."/>
            <person name="Tapia R."/>
            <person name="Land M."/>
            <person name="Hauser L."/>
            <person name="Kyrpides N."/>
            <person name="Ivanova N."/>
            <person name="Mikhailova N."/>
            <person name="Haggblom M."/>
            <person name="Rauschenbach I."/>
            <person name="Bini E."/>
            <person name="Woyke T."/>
        </authorList>
    </citation>
    <scope>NUCLEOTIDE SEQUENCE [LARGE SCALE GENOMIC DNA]</scope>
    <source>
        <strain evidence="10">ATCC BAA-1389 / DSM 22839 / S5</strain>
    </source>
</reference>
<dbReference type="Proteomes" id="UP000002572">
    <property type="component" value="Chromosome"/>
</dbReference>
<dbReference type="NCBIfam" id="TIGR00786">
    <property type="entry name" value="dctM"/>
    <property type="match status" value="1"/>
</dbReference>
<keyword evidence="3" id="KW-0997">Cell inner membrane</keyword>
<evidence type="ECO:0000256" key="4">
    <source>
        <dbReference type="ARBA" id="ARBA00022692"/>
    </source>
</evidence>
<feature type="domain" description="TRAP C4-dicarboxylate transport system permease DctM subunit" evidence="8">
    <location>
        <begin position="10"/>
        <end position="418"/>
    </location>
</feature>
<dbReference type="InParanoid" id="E6W4R0"/>
<dbReference type="InterPro" id="IPR004681">
    <property type="entry name" value="TRAP_DctM"/>
</dbReference>
<keyword evidence="6 7" id="KW-0472">Membrane</keyword>
<keyword evidence="4 7" id="KW-0812">Transmembrane</keyword>
<dbReference type="PANTHER" id="PTHR33362:SF5">
    <property type="entry name" value="C4-DICARBOXYLATE TRAP TRANSPORTER LARGE PERMEASE PROTEIN DCTM"/>
    <property type="match status" value="1"/>
</dbReference>
<sequence length="432" mass="46628">MDTSYLIILALLLGALAATVPVFIVLFFVGLAGLGYFIGIDPMIVIEVLYRSMDKFALIVVLFFVLCGNIMTTGSIVEKLIKTANVLVGSLPGGLAMAGILACGFFGAISGSTVATVVAIGGFMIPALIRHRYPEQFSIGVMTTAPILGVVIPPSIAMILYAMVTNVSLEAFFLTGFMPGLLIMAAMSLYAYFYCRRLPDIDLAPKPSPAEVFKTLKDSFWALMLPVIIFGGIYSGLFTANEAAVVACFYAFFVEIVIHRDMKLTQVKKVVVSSAVTSSTLLIIVAGASVFGEYLTFEQIPGQITNAVVSNIHSQWIFLLAVGIILLLIGMFMDIISATIILTPILYPMLSRFGIDPMHFGLLMTVNLGIGYATPPLGVSLYIAGTVANRNILYVTKAVAPFLLIQLGVLLVLTFWPDFVLFLPRWLYGYGG</sequence>
<feature type="transmembrane region" description="Helical" evidence="7">
    <location>
        <begin position="359"/>
        <end position="383"/>
    </location>
</feature>
<feature type="transmembrane region" description="Helical" evidence="7">
    <location>
        <begin position="240"/>
        <end position="258"/>
    </location>
</feature>
<feature type="transmembrane region" description="Helical" evidence="7">
    <location>
        <begin position="216"/>
        <end position="234"/>
    </location>
</feature>
<dbReference type="PIRSF" id="PIRSF006066">
    <property type="entry name" value="HI0050"/>
    <property type="match status" value="1"/>
</dbReference>
<dbReference type="Pfam" id="PF06808">
    <property type="entry name" value="DctM"/>
    <property type="match status" value="1"/>
</dbReference>
<feature type="transmembrane region" description="Helical" evidence="7">
    <location>
        <begin position="270"/>
        <end position="291"/>
    </location>
</feature>
<keyword evidence="10" id="KW-1185">Reference proteome</keyword>
<accession>E6W4R0</accession>
<dbReference type="HOGENOM" id="CLU_019824_4_1_0"/>
<comment type="subcellular location">
    <subcellularLocation>
        <location evidence="1">Cell inner membrane</location>
        <topology evidence="1">Multi-pass membrane protein</topology>
    </subcellularLocation>
</comment>
<feature type="transmembrane region" description="Helical" evidence="7">
    <location>
        <begin position="97"/>
        <end position="125"/>
    </location>
</feature>
<protein>
    <submittedName>
        <fullName evidence="9">TRAP dicarboxylate transporter, DctM subunit</fullName>
    </submittedName>
</protein>
<dbReference type="PANTHER" id="PTHR33362">
    <property type="entry name" value="SIALIC ACID TRAP TRANSPORTER PERMEASE PROTEIN SIAT-RELATED"/>
    <property type="match status" value="1"/>
</dbReference>
<evidence type="ECO:0000256" key="2">
    <source>
        <dbReference type="ARBA" id="ARBA00022475"/>
    </source>
</evidence>
<feature type="transmembrane region" description="Helical" evidence="7">
    <location>
        <begin position="176"/>
        <end position="195"/>
    </location>
</feature>
<dbReference type="KEGG" id="din:Selin_0029"/>
<dbReference type="EMBL" id="CP002432">
    <property type="protein sequence ID" value="ADU64788.1"/>
    <property type="molecule type" value="Genomic_DNA"/>
</dbReference>
<evidence type="ECO:0000256" key="3">
    <source>
        <dbReference type="ARBA" id="ARBA00022519"/>
    </source>
</evidence>
<evidence type="ECO:0000259" key="8">
    <source>
        <dbReference type="Pfam" id="PF06808"/>
    </source>
</evidence>
<dbReference type="GO" id="GO:0022857">
    <property type="term" value="F:transmembrane transporter activity"/>
    <property type="evidence" value="ECO:0007669"/>
    <property type="project" value="TreeGrafter"/>
</dbReference>
<evidence type="ECO:0000256" key="6">
    <source>
        <dbReference type="ARBA" id="ARBA00023136"/>
    </source>
</evidence>
<dbReference type="InterPro" id="IPR010656">
    <property type="entry name" value="DctM"/>
</dbReference>
<dbReference type="FunCoup" id="E6W4R0">
    <property type="interactions" value="119"/>
</dbReference>
<dbReference type="GO" id="GO:0005886">
    <property type="term" value="C:plasma membrane"/>
    <property type="evidence" value="ECO:0007669"/>
    <property type="project" value="UniProtKB-SubCell"/>
</dbReference>
<feature type="transmembrane region" description="Helical" evidence="7">
    <location>
        <begin position="316"/>
        <end position="347"/>
    </location>
</feature>
<feature type="transmembrane region" description="Helical" evidence="7">
    <location>
        <begin position="56"/>
        <end position="77"/>
    </location>
</feature>
<keyword evidence="2" id="KW-1003">Cell membrane</keyword>
<organism evidence="9 10">
    <name type="scientific">Desulfurispirillum indicum (strain ATCC BAA-1389 / DSM 22839 / S5)</name>
    <dbReference type="NCBI Taxonomy" id="653733"/>
    <lineage>
        <taxon>Bacteria</taxon>
        <taxon>Pseudomonadati</taxon>
        <taxon>Chrysiogenota</taxon>
        <taxon>Chrysiogenia</taxon>
        <taxon>Chrysiogenales</taxon>
        <taxon>Chrysiogenaceae</taxon>
        <taxon>Desulfurispirillum</taxon>
    </lineage>
</organism>
<evidence type="ECO:0000313" key="9">
    <source>
        <dbReference type="EMBL" id="ADU64788.1"/>
    </source>
</evidence>
<evidence type="ECO:0000256" key="7">
    <source>
        <dbReference type="SAM" id="Phobius"/>
    </source>
</evidence>
<feature type="transmembrane region" description="Helical" evidence="7">
    <location>
        <begin position="403"/>
        <end position="423"/>
    </location>
</feature>
<feature type="transmembrane region" description="Helical" evidence="7">
    <location>
        <begin position="27"/>
        <end position="49"/>
    </location>
</feature>
<evidence type="ECO:0000256" key="5">
    <source>
        <dbReference type="ARBA" id="ARBA00022989"/>
    </source>
</evidence>
<evidence type="ECO:0000313" key="10">
    <source>
        <dbReference type="Proteomes" id="UP000002572"/>
    </source>
</evidence>
<keyword evidence="5 7" id="KW-1133">Transmembrane helix</keyword>
<dbReference type="OrthoDB" id="9790209at2"/>
<dbReference type="STRING" id="653733.Selin_0029"/>
<feature type="transmembrane region" description="Helical" evidence="7">
    <location>
        <begin position="137"/>
        <end position="164"/>
    </location>
</feature>
<name>E6W4R0_DESIS</name>
<dbReference type="eggNOG" id="COG1593">
    <property type="taxonomic scope" value="Bacteria"/>
</dbReference>
<dbReference type="AlphaFoldDB" id="E6W4R0"/>
<gene>
    <name evidence="9" type="ordered locus">Selin_0029</name>
</gene>